<dbReference type="GO" id="GO:0000160">
    <property type="term" value="P:phosphorelay signal transduction system"/>
    <property type="evidence" value="ECO:0007669"/>
    <property type="project" value="UniProtKB-KW"/>
</dbReference>
<gene>
    <name evidence="5" type="ORF">NIES2119_27255</name>
</gene>
<dbReference type="PANTHER" id="PTHR44591:SF14">
    <property type="entry name" value="PROTEIN PILG"/>
    <property type="match status" value="1"/>
</dbReference>
<dbReference type="Proteomes" id="UP000185860">
    <property type="component" value="Unassembled WGS sequence"/>
</dbReference>
<dbReference type="AlphaFoldDB" id="A0A1U7I6S0"/>
<comment type="caution">
    <text evidence="5">The sequence shown here is derived from an EMBL/GenBank/DDBJ whole genome shotgun (WGS) entry which is preliminary data.</text>
</comment>
<dbReference type="PROSITE" id="PS50110">
    <property type="entry name" value="RESPONSE_REGULATORY"/>
    <property type="match status" value="1"/>
</dbReference>
<dbReference type="InterPro" id="IPR001789">
    <property type="entry name" value="Sig_transdc_resp-reg_receiver"/>
</dbReference>
<keyword evidence="1 3" id="KW-0597">Phosphoprotein</keyword>
<dbReference type="Gene3D" id="3.40.50.2300">
    <property type="match status" value="1"/>
</dbReference>
<dbReference type="SUPFAM" id="SSF52172">
    <property type="entry name" value="CheY-like"/>
    <property type="match status" value="1"/>
</dbReference>
<keyword evidence="2" id="KW-0902">Two-component regulatory system</keyword>
<dbReference type="InterPro" id="IPR011006">
    <property type="entry name" value="CheY-like_superfamily"/>
</dbReference>
<evidence type="ECO:0000313" key="5">
    <source>
        <dbReference type="EMBL" id="OKH32059.1"/>
    </source>
</evidence>
<name>A0A1U7I6S0_9CYAN</name>
<evidence type="ECO:0000259" key="4">
    <source>
        <dbReference type="PROSITE" id="PS50110"/>
    </source>
</evidence>
<evidence type="ECO:0000313" key="6">
    <source>
        <dbReference type="Proteomes" id="UP000185860"/>
    </source>
</evidence>
<dbReference type="EMBL" id="MRCE01000043">
    <property type="protein sequence ID" value="OKH32059.1"/>
    <property type="molecule type" value="Genomic_DNA"/>
</dbReference>
<dbReference type="RefSeq" id="WP_073596640.1">
    <property type="nucleotide sequence ID" value="NZ_MRCE01000043.1"/>
</dbReference>
<organism evidence="5 6">
    <name type="scientific">[Phormidium ambiguum] IAM M-71</name>
    <dbReference type="NCBI Taxonomy" id="454136"/>
    <lineage>
        <taxon>Bacteria</taxon>
        <taxon>Bacillati</taxon>
        <taxon>Cyanobacteriota</taxon>
        <taxon>Cyanophyceae</taxon>
        <taxon>Oscillatoriophycideae</taxon>
        <taxon>Aerosakkonematales</taxon>
        <taxon>Aerosakkonemataceae</taxon>
        <taxon>Floridanema</taxon>
    </lineage>
</organism>
<dbReference type="SMART" id="SM00448">
    <property type="entry name" value="REC"/>
    <property type="match status" value="1"/>
</dbReference>
<reference evidence="5 6" key="1">
    <citation type="submission" date="2016-11" db="EMBL/GenBank/DDBJ databases">
        <title>Draft Genome Sequences of Nine Cyanobacterial Strains from Diverse Habitats.</title>
        <authorList>
            <person name="Zhu T."/>
            <person name="Hou S."/>
            <person name="Lu X."/>
            <person name="Hess W.R."/>
        </authorList>
    </citation>
    <scope>NUCLEOTIDE SEQUENCE [LARGE SCALE GENOMIC DNA]</scope>
    <source>
        <strain evidence="5 6">IAM M-71</strain>
    </source>
</reference>
<sequence>MITILLVDDSPTVRAMVSELLRSKGIKVIEAADGIDAMEKMQIQCPDLVITDIVMPNMNGYELCRWIKTQFQDKYIPVIMCTSKDQQFDHYWGIKQGADAYITKPFQPVDLIRAIKKLLVRS</sequence>
<protein>
    <submittedName>
        <fullName evidence="5">Two-component system response regulator</fullName>
    </submittedName>
</protein>
<proteinExistence type="predicted"/>
<dbReference type="OrthoDB" id="457440at2"/>
<dbReference type="Pfam" id="PF00072">
    <property type="entry name" value="Response_reg"/>
    <property type="match status" value="1"/>
</dbReference>
<feature type="domain" description="Response regulatory" evidence="4">
    <location>
        <begin position="3"/>
        <end position="119"/>
    </location>
</feature>
<dbReference type="STRING" id="454136.NIES2119_27255"/>
<accession>A0A1U7I6S0</accession>
<dbReference type="InterPro" id="IPR050595">
    <property type="entry name" value="Bact_response_regulator"/>
</dbReference>
<dbReference type="PANTHER" id="PTHR44591">
    <property type="entry name" value="STRESS RESPONSE REGULATOR PROTEIN 1"/>
    <property type="match status" value="1"/>
</dbReference>
<feature type="modified residue" description="4-aspartylphosphate" evidence="3">
    <location>
        <position position="52"/>
    </location>
</feature>
<dbReference type="CDD" id="cd17574">
    <property type="entry name" value="REC_OmpR"/>
    <property type="match status" value="1"/>
</dbReference>
<evidence type="ECO:0000256" key="3">
    <source>
        <dbReference type="PROSITE-ProRule" id="PRU00169"/>
    </source>
</evidence>
<evidence type="ECO:0000256" key="2">
    <source>
        <dbReference type="ARBA" id="ARBA00023012"/>
    </source>
</evidence>
<evidence type="ECO:0000256" key="1">
    <source>
        <dbReference type="ARBA" id="ARBA00022553"/>
    </source>
</evidence>